<feature type="transmembrane region" description="Helical" evidence="4">
    <location>
        <begin position="350"/>
        <end position="373"/>
    </location>
</feature>
<feature type="transmembrane region" description="Helical" evidence="4">
    <location>
        <begin position="264"/>
        <end position="283"/>
    </location>
</feature>
<dbReference type="PROSITE" id="PS50850">
    <property type="entry name" value="MFS"/>
    <property type="match status" value="1"/>
</dbReference>
<feature type="domain" description="Major facilitator superfamily (MFS) profile" evidence="5">
    <location>
        <begin position="1"/>
        <end position="405"/>
    </location>
</feature>
<dbReference type="GO" id="GO:0022857">
    <property type="term" value="F:transmembrane transporter activity"/>
    <property type="evidence" value="ECO:0007669"/>
    <property type="project" value="InterPro"/>
</dbReference>
<feature type="transmembrane region" description="Helical" evidence="4">
    <location>
        <begin position="314"/>
        <end position="338"/>
    </location>
</feature>
<feature type="transmembrane region" description="Helical" evidence="4">
    <location>
        <begin position="62"/>
        <end position="87"/>
    </location>
</feature>
<sequence>MAVVWTGIQFNCMNLYAAPVVEDLGISRSQFMLVLSIPGVISAAISLFCFGAIEQRIGIRKMILIGGTLNTFSFLTWTFMSSIWMLYLGGALYGFGCGITAYTCVSAAVNCWFKQRIGTLVGIANALGSAAGIVFAVVIAAFIAAVGWRYSFALCTAISALSVVVCMMLYKGSPEEQGVPAMYADQSLDDEEVTNASSQASDAAARTNEAIIAQDLPFSQALHMPRLWILAIGYLMLGTTTYALMSTLPLFALDLGYGNMQGQVVSASLFAVAAAMVPLGVLCDKLGTKWGIALASVLMAVAALALRATSMPFIVLMLVSICAGAAYSACGVTVGVGVKEALGEVDFSKKLGVCSGCLYVGLALGPAITNLAYDAMGSYSSVLLLYAVFAAVTIALFFAGMRSQESR</sequence>
<evidence type="ECO:0000256" key="2">
    <source>
        <dbReference type="ARBA" id="ARBA00022989"/>
    </source>
</evidence>
<feature type="transmembrane region" description="Helical" evidence="4">
    <location>
        <begin position="227"/>
        <end position="252"/>
    </location>
</feature>
<feature type="transmembrane region" description="Helical" evidence="4">
    <location>
        <begin position="93"/>
        <end position="113"/>
    </location>
</feature>
<reference evidence="6" key="1">
    <citation type="journal article" date="2013" name="PLoS ONE">
        <title>Metagenomic insights into the carbohydrate-active enzymes carried by the microorganisms adhering to solid digesta in the rumen of cows.</title>
        <authorList>
            <person name="Wang L."/>
            <person name="Hatem A."/>
            <person name="Catalyurek U.V."/>
            <person name="Morrison M."/>
            <person name="Yu Z."/>
        </authorList>
    </citation>
    <scope>NUCLEOTIDE SEQUENCE</scope>
</reference>
<evidence type="ECO:0000256" key="4">
    <source>
        <dbReference type="SAM" id="Phobius"/>
    </source>
</evidence>
<feature type="transmembrane region" description="Helical" evidence="4">
    <location>
        <begin position="379"/>
        <end position="399"/>
    </location>
</feature>
<dbReference type="InterPro" id="IPR036259">
    <property type="entry name" value="MFS_trans_sf"/>
</dbReference>
<keyword evidence="3 4" id="KW-0472">Membrane</keyword>
<dbReference type="PANTHER" id="PTHR11360">
    <property type="entry name" value="MONOCARBOXYLATE TRANSPORTER"/>
    <property type="match status" value="1"/>
</dbReference>
<keyword evidence="2 4" id="KW-1133">Transmembrane helix</keyword>
<evidence type="ECO:0000313" key="6">
    <source>
        <dbReference type="EMBL" id="AHF23961.1"/>
    </source>
</evidence>
<dbReference type="SUPFAM" id="SSF103473">
    <property type="entry name" value="MFS general substrate transporter"/>
    <property type="match status" value="1"/>
</dbReference>
<dbReference type="InterPro" id="IPR020846">
    <property type="entry name" value="MFS_dom"/>
</dbReference>
<evidence type="ECO:0000256" key="1">
    <source>
        <dbReference type="ARBA" id="ARBA00022692"/>
    </source>
</evidence>
<organism evidence="6">
    <name type="scientific">uncultured bacterium Contig19</name>
    <dbReference type="NCBI Taxonomy" id="1393523"/>
    <lineage>
        <taxon>Bacteria</taxon>
        <taxon>environmental samples</taxon>
    </lineage>
</organism>
<feature type="transmembrane region" description="Helical" evidence="4">
    <location>
        <begin position="150"/>
        <end position="170"/>
    </location>
</feature>
<dbReference type="Pfam" id="PF07690">
    <property type="entry name" value="MFS_1"/>
    <property type="match status" value="1"/>
</dbReference>
<evidence type="ECO:0000256" key="3">
    <source>
        <dbReference type="ARBA" id="ARBA00023136"/>
    </source>
</evidence>
<evidence type="ECO:0000259" key="5">
    <source>
        <dbReference type="PROSITE" id="PS50850"/>
    </source>
</evidence>
<dbReference type="InterPro" id="IPR050327">
    <property type="entry name" value="Proton-linked_MCT"/>
</dbReference>
<proteinExistence type="predicted"/>
<keyword evidence="1 4" id="KW-0812">Transmembrane</keyword>
<feature type="transmembrane region" description="Helical" evidence="4">
    <location>
        <begin position="290"/>
        <end position="308"/>
    </location>
</feature>
<accession>W0FGZ6</accession>
<dbReference type="PANTHER" id="PTHR11360:SF290">
    <property type="entry name" value="MONOCARBOXYLATE MFS PERMEASE"/>
    <property type="match status" value="1"/>
</dbReference>
<protein>
    <submittedName>
        <fullName evidence="6">Putative carboxylate transporter</fullName>
    </submittedName>
</protein>
<feature type="transmembrane region" description="Helical" evidence="4">
    <location>
        <begin position="31"/>
        <end position="50"/>
    </location>
</feature>
<dbReference type="InterPro" id="IPR011701">
    <property type="entry name" value="MFS"/>
</dbReference>
<name>W0FGZ6_9BACT</name>
<dbReference type="EMBL" id="KC246780">
    <property type="protein sequence ID" value="AHF23961.1"/>
    <property type="molecule type" value="Genomic_DNA"/>
</dbReference>
<dbReference type="Gene3D" id="1.20.1250.20">
    <property type="entry name" value="MFS general substrate transporter like domains"/>
    <property type="match status" value="1"/>
</dbReference>
<feature type="transmembrane region" description="Helical" evidence="4">
    <location>
        <begin position="120"/>
        <end position="144"/>
    </location>
</feature>
<dbReference type="AlphaFoldDB" id="W0FGZ6"/>